<evidence type="ECO:0000259" key="5">
    <source>
        <dbReference type="Pfam" id="PF13458"/>
    </source>
</evidence>
<keyword evidence="7" id="KW-1185">Reference proteome</keyword>
<dbReference type="SUPFAM" id="SSF53822">
    <property type="entry name" value="Periplasmic binding protein-like I"/>
    <property type="match status" value="1"/>
</dbReference>
<sequence>MTGIKTGIHRETRMTRFLTTTALALSMMGTAAMAEPVKVGMITTLSGGGASLGIDTRDGFMLAVEKAGNPDLEVHIEDDQRKPEVAVQLSDEMIQSEDVDVLTGIVWSNLAMAVVPGAVRQGKFYLSTNAAPSQLAGKGCHENYFSVSYQNDNLHEAAGQYATDEGFGRMFIMAPNYPAGQDSLSGFKRFYEGEVANEVYTQLGQTDYAAEIAQIRDSGADALFFFLPGGMGISFMKQWAEAGIDMPVVGPAFSFSQDILPAIGEAAVGVKNTAQWSKDIDNEANAAFVAAFEEKYDRLPSLYAAQGYDTARLLLSAMEKADVSDADAFREALRAAEFDSVRGDFAFGPNQHPVQDIYVREVISEEGQLTNKIVATAMEDRGDAYAEECSM</sequence>
<feature type="chain" id="PRO_5001495822" evidence="4">
    <location>
        <begin position="35"/>
        <end position="391"/>
    </location>
</feature>
<dbReference type="Proteomes" id="UP000025047">
    <property type="component" value="Unassembled WGS sequence"/>
</dbReference>
<dbReference type="InterPro" id="IPR028082">
    <property type="entry name" value="Peripla_BP_I"/>
</dbReference>
<dbReference type="PANTHER" id="PTHR30483:SF6">
    <property type="entry name" value="PERIPLASMIC BINDING PROTEIN OF ABC TRANSPORTER FOR NATURAL AMINO ACIDS"/>
    <property type="match status" value="1"/>
</dbReference>
<dbReference type="PANTHER" id="PTHR30483">
    <property type="entry name" value="LEUCINE-SPECIFIC-BINDING PROTEIN"/>
    <property type="match status" value="1"/>
</dbReference>
<dbReference type="HOGENOM" id="CLU_027128_1_2_5"/>
<dbReference type="EMBL" id="APGJ01000004">
    <property type="protein sequence ID" value="EYD72522.1"/>
    <property type="molecule type" value="Genomic_DNA"/>
</dbReference>
<organism evidence="6 7">
    <name type="scientific">Limimaricola hongkongensis DSM 17492</name>
    <dbReference type="NCBI Taxonomy" id="1122180"/>
    <lineage>
        <taxon>Bacteria</taxon>
        <taxon>Pseudomonadati</taxon>
        <taxon>Pseudomonadota</taxon>
        <taxon>Alphaproteobacteria</taxon>
        <taxon>Rhodobacterales</taxon>
        <taxon>Paracoccaceae</taxon>
        <taxon>Limimaricola</taxon>
    </lineage>
</organism>
<evidence type="ECO:0000313" key="7">
    <source>
        <dbReference type="Proteomes" id="UP000025047"/>
    </source>
</evidence>
<accession>A0A017HDG7</accession>
<name>A0A017HDG7_9RHOB</name>
<comment type="caution">
    <text evidence="6">The sequence shown here is derived from an EMBL/GenBank/DDBJ whole genome shotgun (WGS) entry which is preliminary data.</text>
</comment>
<dbReference type="InterPro" id="IPR051010">
    <property type="entry name" value="BCAA_transport"/>
</dbReference>
<dbReference type="Pfam" id="PF13458">
    <property type="entry name" value="Peripla_BP_6"/>
    <property type="match status" value="1"/>
</dbReference>
<feature type="domain" description="Leucine-binding protein" evidence="5">
    <location>
        <begin position="36"/>
        <end position="363"/>
    </location>
</feature>
<proteinExistence type="inferred from homology"/>
<dbReference type="AlphaFoldDB" id="A0A017HDG7"/>
<keyword evidence="3" id="KW-0029">Amino-acid transport</keyword>
<dbReference type="PATRIC" id="fig|1122180.6.peg.1308"/>
<keyword evidence="2 4" id="KW-0732">Signal</keyword>
<dbReference type="eggNOG" id="COG0683">
    <property type="taxonomic scope" value="Bacteria"/>
</dbReference>
<evidence type="ECO:0000313" key="6">
    <source>
        <dbReference type="EMBL" id="EYD72522.1"/>
    </source>
</evidence>
<keyword evidence="3" id="KW-0813">Transport</keyword>
<protein>
    <submittedName>
        <fullName evidence="6">Branched-chain amino acid ABC transporter, amino acid-binding protein</fullName>
    </submittedName>
</protein>
<dbReference type="STRING" id="1122180.Lokhon_01323"/>
<gene>
    <name evidence="6" type="ORF">Lokhon_01323</name>
</gene>
<evidence type="ECO:0000256" key="2">
    <source>
        <dbReference type="ARBA" id="ARBA00022729"/>
    </source>
</evidence>
<reference evidence="6 7" key="1">
    <citation type="submission" date="2013-03" db="EMBL/GenBank/DDBJ databases">
        <authorList>
            <person name="Fiebig A."/>
            <person name="Goeker M."/>
            <person name="Klenk H.-P.P."/>
        </authorList>
    </citation>
    <scope>NUCLEOTIDE SEQUENCE [LARGE SCALE GENOMIC DNA]</scope>
    <source>
        <strain evidence="6 7">DSM 17492</strain>
    </source>
</reference>
<comment type="similarity">
    <text evidence="1">Belongs to the leucine-binding protein family.</text>
</comment>
<dbReference type="CDD" id="cd06359">
    <property type="entry name" value="PBP1_Nba-like"/>
    <property type="match status" value="1"/>
</dbReference>
<evidence type="ECO:0000256" key="4">
    <source>
        <dbReference type="SAM" id="SignalP"/>
    </source>
</evidence>
<dbReference type="InterPro" id="IPR028081">
    <property type="entry name" value="Leu-bd"/>
</dbReference>
<feature type="signal peptide" evidence="4">
    <location>
        <begin position="1"/>
        <end position="34"/>
    </location>
</feature>
<evidence type="ECO:0000256" key="3">
    <source>
        <dbReference type="ARBA" id="ARBA00022970"/>
    </source>
</evidence>
<evidence type="ECO:0000256" key="1">
    <source>
        <dbReference type="ARBA" id="ARBA00010062"/>
    </source>
</evidence>
<dbReference type="Gene3D" id="3.40.50.2300">
    <property type="match status" value="2"/>
</dbReference>
<dbReference type="GO" id="GO:0006865">
    <property type="term" value="P:amino acid transport"/>
    <property type="evidence" value="ECO:0007669"/>
    <property type="project" value="UniProtKB-KW"/>
</dbReference>